<organism evidence="3 4">
    <name type="scientific">Paracidovorax anthurii</name>
    <dbReference type="NCBI Taxonomy" id="78229"/>
    <lineage>
        <taxon>Bacteria</taxon>
        <taxon>Pseudomonadati</taxon>
        <taxon>Pseudomonadota</taxon>
        <taxon>Betaproteobacteria</taxon>
        <taxon>Burkholderiales</taxon>
        <taxon>Comamonadaceae</taxon>
        <taxon>Paracidovorax</taxon>
    </lineage>
</organism>
<evidence type="ECO:0000313" key="3">
    <source>
        <dbReference type="EMBL" id="RAR86234.1"/>
    </source>
</evidence>
<evidence type="ECO:0000256" key="1">
    <source>
        <dbReference type="SAM" id="SignalP"/>
    </source>
</evidence>
<dbReference type="EMBL" id="QLTA01000002">
    <property type="protein sequence ID" value="RAR86234.1"/>
    <property type="molecule type" value="Genomic_DNA"/>
</dbReference>
<feature type="domain" description="Calcium/calmodulin-dependent protein kinase II association-domain" evidence="2">
    <location>
        <begin position="59"/>
        <end position="176"/>
    </location>
</feature>
<dbReference type="CDD" id="cd00531">
    <property type="entry name" value="NTF2_like"/>
    <property type="match status" value="1"/>
</dbReference>
<keyword evidence="1" id="KW-0732">Signal</keyword>
<dbReference type="GO" id="GO:0004683">
    <property type="term" value="F:calcium/calmodulin-dependent protein kinase activity"/>
    <property type="evidence" value="ECO:0007669"/>
    <property type="project" value="InterPro"/>
</dbReference>
<feature type="signal peptide" evidence="1">
    <location>
        <begin position="1"/>
        <end position="45"/>
    </location>
</feature>
<dbReference type="NCBIfam" id="TIGR02246">
    <property type="entry name" value="SgcJ/EcaC family oxidoreductase"/>
    <property type="match status" value="1"/>
</dbReference>
<reference evidence="3 4" key="1">
    <citation type="submission" date="2018-06" db="EMBL/GenBank/DDBJ databases">
        <title>Genomic Encyclopedia of Archaeal and Bacterial Type Strains, Phase II (KMG-II): from individual species to whole genera.</title>
        <authorList>
            <person name="Goeker M."/>
        </authorList>
    </citation>
    <scope>NUCLEOTIDE SEQUENCE [LARGE SCALE GENOMIC DNA]</scope>
    <source>
        <strain evidence="3 4">CFPB 3232</strain>
    </source>
</reference>
<dbReference type="InterPro" id="IPR016887">
    <property type="entry name" value="UCP028470_steroid_isom-rel"/>
</dbReference>
<dbReference type="InterPro" id="IPR032710">
    <property type="entry name" value="NTF2-like_dom_sf"/>
</dbReference>
<evidence type="ECO:0000313" key="4">
    <source>
        <dbReference type="Proteomes" id="UP000248856"/>
    </source>
</evidence>
<comment type="caution">
    <text evidence="3">The sequence shown here is derived from an EMBL/GenBank/DDBJ whole genome shotgun (WGS) entry which is preliminary data.</text>
</comment>
<dbReference type="InterPro" id="IPR013543">
    <property type="entry name" value="Ca/CaM-dep_prot_kinase-assoc"/>
</dbReference>
<name>A0A328ZKS1_9BURK</name>
<dbReference type="Gene3D" id="3.10.450.50">
    <property type="match status" value="1"/>
</dbReference>
<protein>
    <submittedName>
        <fullName evidence="3">Uncharacterized protein (TIGR02246 family)</fullName>
    </submittedName>
</protein>
<proteinExistence type="predicted"/>
<gene>
    <name evidence="3" type="ORF">AX018_1002196</name>
</gene>
<dbReference type="AlphaFoldDB" id="A0A328ZKS1"/>
<sequence>MKSCPDRRGGAGNGDIIDLKESFMTMIRAASIAATVLGLSAPVFAQAPAAAAGCQPVTEQQVTALFDRWNASLQTLDPDKVVANYAPDGVLLATVSNQPRTTSPQIHDYFVKFLKGHPQGKIDSRVVKIGCNVAQDVGTYTFTFKDGKKVHARYTYVYEYTGGDWKIAHHHSSAMPEKVAAK</sequence>
<keyword evidence="4" id="KW-1185">Reference proteome</keyword>
<dbReference type="PIRSF" id="PIRSF028470">
    <property type="entry name" value="UCP028470"/>
    <property type="match status" value="1"/>
</dbReference>
<dbReference type="InterPro" id="IPR011944">
    <property type="entry name" value="Steroid_delta5-4_isomerase"/>
</dbReference>
<feature type="chain" id="PRO_5016463553" evidence="1">
    <location>
        <begin position="46"/>
        <end position="182"/>
    </location>
</feature>
<evidence type="ECO:0000259" key="2">
    <source>
        <dbReference type="Pfam" id="PF08332"/>
    </source>
</evidence>
<dbReference type="GO" id="GO:0005516">
    <property type="term" value="F:calmodulin binding"/>
    <property type="evidence" value="ECO:0007669"/>
    <property type="project" value="InterPro"/>
</dbReference>
<accession>A0A328ZKS1</accession>
<dbReference type="Proteomes" id="UP000248856">
    <property type="component" value="Unassembled WGS sequence"/>
</dbReference>
<dbReference type="SUPFAM" id="SSF54427">
    <property type="entry name" value="NTF2-like"/>
    <property type="match status" value="1"/>
</dbReference>
<dbReference type="Pfam" id="PF08332">
    <property type="entry name" value="CaMKII_AD"/>
    <property type="match status" value="1"/>
</dbReference>